<sequence length="276" mass="27758">MDALASWVEVAADAVAQSRTACDELRWHEAYRRRWREVRAEASLRAAAASAELEGARLGLDRVRALAAGAAVPSASPSADLTDAVALGCVRANALVEGQMPDLGASGAAALAPLSQVLARLHTVVGLGWLPVDSLGRLRSDEPAQDLTGLGPAPSGRDVAARIDLLGRTVASTHAPALVVAAIAHAEVLAVRPFVAGNGAVARAVGRLLLTAGGLDPTGTALPEVAWAAAPQPYLGAAAGYATGTVAGVAAWIDAYARAVVAGAAEARVVADAVLG</sequence>
<evidence type="ECO:0000313" key="2">
    <source>
        <dbReference type="EMBL" id="GEL95784.1"/>
    </source>
</evidence>
<dbReference type="Proteomes" id="UP000321720">
    <property type="component" value="Unassembled WGS sequence"/>
</dbReference>
<evidence type="ECO:0000259" key="1">
    <source>
        <dbReference type="PROSITE" id="PS51459"/>
    </source>
</evidence>
<comment type="caution">
    <text evidence="2">The sequence shown here is derived from an EMBL/GenBank/DDBJ whole genome shotgun (WGS) entry which is preliminary data.</text>
</comment>
<dbReference type="InterPro" id="IPR036597">
    <property type="entry name" value="Fido-like_dom_sf"/>
</dbReference>
<organism evidence="2 3">
    <name type="scientific">Cellulomonas composti</name>
    <dbReference type="NCBI Taxonomy" id="266130"/>
    <lineage>
        <taxon>Bacteria</taxon>
        <taxon>Bacillati</taxon>
        <taxon>Actinomycetota</taxon>
        <taxon>Actinomycetes</taxon>
        <taxon>Micrococcales</taxon>
        <taxon>Cellulomonadaceae</taxon>
        <taxon>Cellulomonas</taxon>
    </lineage>
</organism>
<evidence type="ECO:0000313" key="3">
    <source>
        <dbReference type="Proteomes" id="UP000321720"/>
    </source>
</evidence>
<name>A0A511JCS8_9CELL</name>
<dbReference type="PROSITE" id="PS51459">
    <property type="entry name" value="FIDO"/>
    <property type="match status" value="1"/>
</dbReference>
<protein>
    <recommendedName>
        <fullName evidence="1">Fido domain-containing protein</fullName>
    </recommendedName>
</protein>
<dbReference type="OrthoDB" id="5241763at2"/>
<dbReference type="EMBL" id="BJWG01000011">
    <property type="protein sequence ID" value="GEL95784.1"/>
    <property type="molecule type" value="Genomic_DNA"/>
</dbReference>
<accession>A0A511JCS8</accession>
<reference evidence="2 3" key="1">
    <citation type="submission" date="2019-07" db="EMBL/GenBank/DDBJ databases">
        <title>Whole genome shotgun sequence of Cellulomonas composti NBRC 100758.</title>
        <authorList>
            <person name="Hosoyama A."/>
            <person name="Uohara A."/>
            <person name="Ohji S."/>
            <person name="Ichikawa N."/>
        </authorList>
    </citation>
    <scope>NUCLEOTIDE SEQUENCE [LARGE SCALE GENOMIC DNA]</scope>
    <source>
        <strain evidence="2 3">NBRC 100758</strain>
    </source>
</reference>
<feature type="domain" description="Fido" evidence="1">
    <location>
        <begin position="113"/>
        <end position="255"/>
    </location>
</feature>
<dbReference type="AlphaFoldDB" id="A0A511JCS8"/>
<gene>
    <name evidence="2" type="ORF">CCO02nite_24420</name>
</gene>
<dbReference type="InterPro" id="IPR003812">
    <property type="entry name" value="Fido"/>
</dbReference>
<dbReference type="Gene3D" id="1.10.3290.10">
    <property type="entry name" value="Fido-like domain"/>
    <property type="match status" value="1"/>
</dbReference>
<proteinExistence type="predicted"/>
<dbReference type="RefSeq" id="WP_146843410.1">
    <property type="nucleotide sequence ID" value="NZ_BJWG01000011.1"/>
</dbReference>
<keyword evidence="3" id="KW-1185">Reference proteome</keyword>
<dbReference type="SUPFAM" id="SSF140931">
    <property type="entry name" value="Fic-like"/>
    <property type="match status" value="1"/>
</dbReference>
<dbReference type="Pfam" id="PF02661">
    <property type="entry name" value="Fic"/>
    <property type="match status" value="1"/>
</dbReference>